<protein>
    <submittedName>
        <fullName evidence="1">Uncharacterized protein</fullName>
    </submittedName>
</protein>
<reference evidence="1" key="1">
    <citation type="submission" date="2022-03" db="EMBL/GenBank/DDBJ databases">
        <authorList>
            <person name="Alioto T."/>
            <person name="Alioto T."/>
            <person name="Gomez Garrido J."/>
        </authorList>
    </citation>
    <scope>NUCLEOTIDE SEQUENCE</scope>
</reference>
<keyword evidence="2" id="KW-1185">Reference proteome</keyword>
<proteinExistence type="predicted"/>
<dbReference type="Proteomes" id="UP001295444">
    <property type="component" value="Chromosome 02"/>
</dbReference>
<gene>
    <name evidence="1" type="ORF">PECUL_23A013280</name>
</gene>
<dbReference type="EMBL" id="OW240913">
    <property type="protein sequence ID" value="CAH2256537.1"/>
    <property type="molecule type" value="Genomic_DNA"/>
</dbReference>
<organism evidence="1 2">
    <name type="scientific">Pelobates cultripes</name>
    <name type="common">Western spadefoot toad</name>
    <dbReference type="NCBI Taxonomy" id="61616"/>
    <lineage>
        <taxon>Eukaryota</taxon>
        <taxon>Metazoa</taxon>
        <taxon>Chordata</taxon>
        <taxon>Craniata</taxon>
        <taxon>Vertebrata</taxon>
        <taxon>Euteleostomi</taxon>
        <taxon>Amphibia</taxon>
        <taxon>Batrachia</taxon>
        <taxon>Anura</taxon>
        <taxon>Pelobatoidea</taxon>
        <taxon>Pelobatidae</taxon>
        <taxon>Pelobates</taxon>
    </lineage>
</organism>
<evidence type="ECO:0000313" key="1">
    <source>
        <dbReference type="EMBL" id="CAH2256537.1"/>
    </source>
</evidence>
<accession>A0AAD1RKM8</accession>
<evidence type="ECO:0000313" key="2">
    <source>
        <dbReference type="Proteomes" id="UP001295444"/>
    </source>
</evidence>
<dbReference type="AlphaFoldDB" id="A0AAD1RKM8"/>
<sequence length="85" mass="9679">MESRGRTTSNRPRKELIDKLMELDQTAAIAKPIVPNTGEDEILWSIRLRLALYGPNPKTELINQVFIAVREEDLEEREKGNISCG</sequence>
<name>A0AAD1RKM8_PELCU</name>